<dbReference type="InterPro" id="IPR012334">
    <property type="entry name" value="Pectin_lyas_fold"/>
</dbReference>
<evidence type="ECO:0000313" key="2">
    <source>
        <dbReference type="Proteomes" id="UP000254124"/>
    </source>
</evidence>
<accession>A0A379SAB0</accession>
<proteinExistence type="predicted"/>
<sequence length="178" mass="18860">MGTMYPANRANFVIRYNLSVADKTRTFQVCSGGVINGQIYNNTILLPPDTTSAHLILTEGATNDGAVELKLTNNILMGDGSGVTPVWDYNDSAITGDHNLYNNVPVMPSDSYALIDDPLLAKPGPENVLWRDYLPQPGSPAINAGIAVTGAPAHDALNQAIGTPPTIGALEPESSSRR</sequence>
<name>A0A379SAB0_SALER</name>
<gene>
    <name evidence="1" type="ORF">NCTC7295_04830</name>
</gene>
<dbReference type="Proteomes" id="UP000254124">
    <property type="component" value="Unassembled WGS sequence"/>
</dbReference>
<dbReference type="AlphaFoldDB" id="A0A379SAB0"/>
<dbReference type="Gene3D" id="2.160.20.10">
    <property type="entry name" value="Single-stranded right-handed beta-helix, Pectin lyase-like"/>
    <property type="match status" value="1"/>
</dbReference>
<dbReference type="InterPro" id="IPR011050">
    <property type="entry name" value="Pectin_lyase_fold/virulence"/>
</dbReference>
<protein>
    <submittedName>
        <fullName evidence="1">Uncharacterized protein</fullName>
    </submittedName>
</protein>
<dbReference type="EMBL" id="UGWZ01000001">
    <property type="protein sequence ID" value="SUG17090.1"/>
    <property type="molecule type" value="Genomic_DNA"/>
</dbReference>
<evidence type="ECO:0000313" key="1">
    <source>
        <dbReference type="EMBL" id="SUG17090.1"/>
    </source>
</evidence>
<organism evidence="1 2">
    <name type="scientific">Salmonella enterica subsp. arizonae</name>
    <dbReference type="NCBI Taxonomy" id="59203"/>
    <lineage>
        <taxon>Bacteria</taxon>
        <taxon>Pseudomonadati</taxon>
        <taxon>Pseudomonadota</taxon>
        <taxon>Gammaproteobacteria</taxon>
        <taxon>Enterobacterales</taxon>
        <taxon>Enterobacteriaceae</taxon>
        <taxon>Salmonella</taxon>
    </lineage>
</organism>
<reference evidence="1 2" key="1">
    <citation type="submission" date="2018-06" db="EMBL/GenBank/DDBJ databases">
        <authorList>
            <consortium name="Pathogen Informatics"/>
            <person name="Doyle S."/>
        </authorList>
    </citation>
    <scope>NUCLEOTIDE SEQUENCE [LARGE SCALE GENOMIC DNA]</scope>
    <source>
        <strain evidence="1 2">NCTC7295</strain>
    </source>
</reference>
<dbReference type="SUPFAM" id="SSF51126">
    <property type="entry name" value="Pectin lyase-like"/>
    <property type="match status" value="1"/>
</dbReference>